<reference evidence="1 2" key="1">
    <citation type="submission" date="2015-03" db="EMBL/GenBank/DDBJ databases">
        <authorList>
            <consortium name="Pathogen Informatics"/>
        </authorList>
    </citation>
    <scope>NUCLEOTIDE SEQUENCE [LARGE SCALE GENOMIC DNA]</scope>
    <source>
        <strain evidence="1 2">A1104</strain>
    </source>
</reference>
<evidence type="ECO:0000313" key="2">
    <source>
        <dbReference type="Proteomes" id="UP000041314"/>
    </source>
</evidence>
<protein>
    <submittedName>
        <fullName evidence="1">Uncharacterized protein</fullName>
    </submittedName>
</protein>
<gene>
    <name evidence="1" type="ORF">ERS008198_00514</name>
</gene>
<sequence>MQKALNHIELFGDGRTRLKLPFFRHDRQVSQIPARITAVIRIRLRLFQQMTNTPGDDLPVSALNKTIAFTVRFWQHIRNGAPQTRFFGNKQPHQVNESQP</sequence>
<evidence type="ECO:0000313" key="1">
    <source>
        <dbReference type="EMBL" id="CNT64199.1"/>
    </source>
</evidence>
<name>A0A655BNY0_SALET</name>
<accession>A0A655BNY0</accession>
<dbReference type="Proteomes" id="UP000041314">
    <property type="component" value="Unassembled WGS sequence"/>
</dbReference>
<dbReference type="EMBL" id="CQPA01000002">
    <property type="protein sequence ID" value="CNT64199.1"/>
    <property type="molecule type" value="Genomic_DNA"/>
</dbReference>
<proteinExistence type="predicted"/>
<organism evidence="1 2">
    <name type="scientific">Salmonella enterica subsp. enterica serovar Bovismorbificans</name>
    <dbReference type="NCBI Taxonomy" id="58097"/>
    <lineage>
        <taxon>Bacteria</taxon>
        <taxon>Pseudomonadati</taxon>
        <taxon>Pseudomonadota</taxon>
        <taxon>Gammaproteobacteria</taxon>
        <taxon>Enterobacterales</taxon>
        <taxon>Enterobacteriaceae</taxon>
        <taxon>Salmonella</taxon>
    </lineage>
</organism>
<dbReference type="AlphaFoldDB" id="A0A655BNY0"/>